<evidence type="ECO:0000313" key="1">
    <source>
        <dbReference type="EMBL" id="KAJ8374204.1"/>
    </source>
</evidence>
<reference evidence="1" key="1">
    <citation type="journal article" date="2023" name="Science">
        <title>Genome structures resolve the early diversification of teleost fishes.</title>
        <authorList>
            <person name="Parey E."/>
            <person name="Louis A."/>
            <person name="Montfort J."/>
            <person name="Bouchez O."/>
            <person name="Roques C."/>
            <person name="Iampietro C."/>
            <person name="Lluch J."/>
            <person name="Castinel A."/>
            <person name="Donnadieu C."/>
            <person name="Desvignes T."/>
            <person name="Floi Bucao C."/>
            <person name="Jouanno E."/>
            <person name="Wen M."/>
            <person name="Mejri S."/>
            <person name="Dirks R."/>
            <person name="Jansen H."/>
            <person name="Henkel C."/>
            <person name="Chen W.J."/>
            <person name="Zahm M."/>
            <person name="Cabau C."/>
            <person name="Klopp C."/>
            <person name="Thompson A.W."/>
            <person name="Robinson-Rechavi M."/>
            <person name="Braasch I."/>
            <person name="Lecointre G."/>
            <person name="Bobe J."/>
            <person name="Postlethwait J.H."/>
            <person name="Berthelot C."/>
            <person name="Roest Crollius H."/>
            <person name="Guiguen Y."/>
        </authorList>
    </citation>
    <scope>NUCLEOTIDE SEQUENCE</scope>
    <source>
        <strain evidence="1">WJC10195</strain>
    </source>
</reference>
<keyword evidence="2" id="KW-1185">Reference proteome</keyword>
<sequence length="126" mass="14316">MERGAWGWRAYAGVPIKSAREELAEILPRRRCSERAGGGRRSAGPITNEITALRQAGFLKSSTSGETAVEVLWRAHPDEHDPHLRSAHEVLRELAAVRAQRPAVHLPSRFPFAIPVRRQELHWYFF</sequence>
<accession>A0A9Q1J7A5</accession>
<gene>
    <name evidence="1" type="ORF">SKAU_G00047840</name>
</gene>
<comment type="caution">
    <text evidence="1">The sequence shown here is derived from an EMBL/GenBank/DDBJ whole genome shotgun (WGS) entry which is preliminary data.</text>
</comment>
<dbReference type="AlphaFoldDB" id="A0A9Q1J7A5"/>
<name>A0A9Q1J7A5_SYNKA</name>
<organism evidence="1 2">
    <name type="scientific">Synaphobranchus kaupii</name>
    <name type="common">Kaup's arrowtooth eel</name>
    <dbReference type="NCBI Taxonomy" id="118154"/>
    <lineage>
        <taxon>Eukaryota</taxon>
        <taxon>Metazoa</taxon>
        <taxon>Chordata</taxon>
        <taxon>Craniata</taxon>
        <taxon>Vertebrata</taxon>
        <taxon>Euteleostomi</taxon>
        <taxon>Actinopterygii</taxon>
        <taxon>Neopterygii</taxon>
        <taxon>Teleostei</taxon>
        <taxon>Anguilliformes</taxon>
        <taxon>Synaphobranchidae</taxon>
        <taxon>Synaphobranchus</taxon>
    </lineage>
</organism>
<evidence type="ECO:0000313" key="2">
    <source>
        <dbReference type="Proteomes" id="UP001152622"/>
    </source>
</evidence>
<dbReference type="EMBL" id="JAINUF010000002">
    <property type="protein sequence ID" value="KAJ8374204.1"/>
    <property type="molecule type" value="Genomic_DNA"/>
</dbReference>
<protein>
    <submittedName>
        <fullName evidence="1">Uncharacterized protein</fullName>
    </submittedName>
</protein>
<proteinExistence type="predicted"/>
<dbReference type="Proteomes" id="UP001152622">
    <property type="component" value="Chromosome 2"/>
</dbReference>